<keyword evidence="2" id="KW-1185">Reference proteome</keyword>
<evidence type="ECO:0000313" key="1">
    <source>
        <dbReference type="EMBL" id="KAH1056294.1"/>
    </source>
</evidence>
<comment type="caution">
    <text evidence="1">The sequence shown here is derived from an EMBL/GenBank/DDBJ whole genome shotgun (WGS) entry which is preliminary data.</text>
</comment>
<name>A0A9D3USQ4_9ROSI</name>
<organism evidence="1 2">
    <name type="scientific">Gossypium stocksii</name>
    <dbReference type="NCBI Taxonomy" id="47602"/>
    <lineage>
        <taxon>Eukaryota</taxon>
        <taxon>Viridiplantae</taxon>
        <taxon>Streptophyta</taxon>
        <taxon>Embryophyta</taxon>
        <taxon>Tracheophyta</taxon>
        <taxon>Spermatophyta</taxon>
        <taxon>Magnoliopsida</taxon>
        <taxon>eudicotyledons</taxon>
        <taxon>Gunneridae</taxon>
        <taxon>Pentapetalae</taxon>
        <taxon>rosids</taxon>
        <taxon>malvids</taxon>
        <taxon>Malvales</taxon>
        <taxon>Malvaceae</taxon>
        <taxon>Malvoideae</taxon>
        <taxon>Gossypium</taxon>
    </lineage>
</organism>
<feature type="non-terminal residue" evidence="1">
    <location>
        <position position="77"/>
    </location>
</feature>
<dbReference type="EMBL" id="JAIQCV010000010">
    <property type="protein sequence ID" value="KAH1056294.1"/>
    <property type="molecule type" value="Genomic_DNA"/>
</dbReference>
<feature type="non-terminal residue" evidence="1">
    <location>
        <position position="1"/>
    </location>
</feature>
<sequence>AFLLTSPSFCLYKSLDNMLLEEVSTVASSSLSEGSSGRVPIENGLVAPAPKFKQRKVSSVGIFRQGAAGWLHQSLDQ</sequence>
<protein>
    <submittedName>
        <fullName evidence="1">Uncharacterized protein</fullName>
    </submittedName>
</protein>
<evidence type="ECO:0000313" key="2">
    <source>
        <dbReference type="Proteomes" id="UP000828251"/>
    </source>
</evidence>
<proteinExistence type="predicted"/>
<accession>A0A9D3USQ4</accession>
<gene>
    <name evidence="1" type="ORF">J1N35_034359</name>
</gene>
<dbReference type="Proteomes" id="UP000828251">
    <property type="component" value="Unassembled WGS sequence"/>
</dbReference>
<dbReference type="AlphaFoldDB" id="A0A9D3USQ4"/>
<reference evidence="1 2" key="1">
    <citation type="journal article" date="2021" name="Plant Biotechnol. J.">
        <title>Multi-omics assisted identification of the key and species-specific regulatory components of drought-tolerant mechanisms in Gossypium stocksii.</title>
        <authorList>
            <person name="Yu D."/>
            <person name="Ke L."/>
            <person name="Zhang D."/>
            <person name="Wu Y."/>
            <person name="Sun Y."/>
            <person name="Mei J."/>
            <person name="Sun J."/>
            <person name="Sun Y."/>
        </authorList>
    </citation>
    <scope>NUCLEOTIDE SEQUENCE [LARGE SCALE GENOMIC DNA]</scope>
    <source>
        <strain evidence="2">cv. E1</strain>
        <tissue evidence="1">Leaf</tissue>
    </source>
</reference>